<keyword evidence="9" id="KW-1185">Reference proteome</keyword>
<reference evidence="8" key="1">
    <citation type="submission" date="2020-09" db="EMBL/GenBank/DDBJ databases">
        <title>New species isolated from human feces.</title>
        <authorList>
            <person name="Kitahara M."/>
            <person name="Shigeno Y."/>
            <person name="Shime M."/>
            <person name="Matsumoto Y."/>
            <person name="Nakamura S."/>
            <person name="Motooka D."/>
            <person name="Fukuoka S."/>
            <person name="Nishikawa H."/>
            <person name="Benno Y."/>
        </authorList>
    </citation>
    <scope>NUCLEOTIDE SEQUENCE</scope>
    <source>
        <strain evidence="8">MM59</strain>
    </source>
</reference>
<feature type="transmembrane region" description="Helical" evidence="6">
    <location>
        <begin position="104"/>
        <end position="134"/>
    </location>
</feature>
<dbReference type="EMBL" id="AP023420">
    <property type="protein sequence ID" value="BCK84844.1"/>
    <property type="molecule type" value="Genomic_DNA"/>
</dbReference>
<feature type="transmembrane region" description="Helical" evidence="6">
    <location>
        <begin position="228"/>
        <end position="255"/>
    </location>
</feature>
<feature type="transmembrane region" description="Helical" evidence="6">
    <location>
        <begin position="21"/>
        <end position="39"/>
    </location>
</feature>
<sequence>MREYSFFPRLALVNLTRNRRFYGPYLVSCGGTVGMYYVLRFLAGTETLASVRGAAYLQSMMSIGCAVVGIFAAVILLYANSFVMKRRHRELGLYHVLGLEKRHLAWVMLWETLYCALAALGLGLVAGGVLSYLVPPLLLGMIRFPMEFTVHLSGRAMWETVQLFIILFGLTLLANFARLHRSRPVELLRSAQTGEREPKTKRLLALVGLVTLAGGYGLAVTIQDPVEAMVWFFGAVLLVMVGTYCIFTAGSIALLKALRANHNFYYQTRHFTAVSGMLYRMKQNAAGLSNICILSTMVLVTVSTTACLYFGLEQMAAQRAAENALSTAEAAEMLQEYAVMYGGFLFLGLFLGAVFLLATVLIIYYKQLSEGYEDRDRYRIMQQVGMTPEEVRGSIRSQILLVFFLPLGMAGLHLLAASPMLCRMLELFGLQNAPLFAACAGGTLAVFCIVYALVFILTARTYNRVVRETE</sequence>
<protein>
    <recommendedName>
        <fullName evidence="7">ABC3 transporter permease C-terminal domain-containing protein</fullName>
    </recommendedName>
</protein>
<dbReference type="RefSeq" id="WP_187029686.1">
    <property type="nucleotide sequence ID" value="NZ_AP023420.1"/>
</dbReference>
<dbReference type="Proteomes" id="UP000679848">
    <property type="component" value="Chromosome"/>
</dbReference>
<dbReference type="Pfam" id="PF02687">
    <property type="entry name" value="FtsX"/>
    <property type="match status" value="2"/>
</dbReference>
<evidence type="ECO:0000256" key="4">
    <source>
        <dbReference type="ARBA" id="ARBA00022989"/>
    </source>
</evidence>
<evidence type="ECO:0000256" key="2">
    <source>
        <dbReference type="ARBA" id="ARBA00022475"/>
    </source>
</evidence>
<proteinExistence type="predicted"/>
<evidence type="ECO:0000256" key="1">
    <source>
        <dbReference type="ARBA" id="ARBA00004651"/>
    </source>
</evidence>
<gene>
    <name evidence="8" type="ORF">MM59RIKEN_21630</name>
</gene>
<keyword evidence="2" id="KW-1003">Cell membrane</keyword>
<feature type="transmembrane region" description="Helical" evidence="6">
    <location>
        <begin position="433"/>
        <end position="457"/>
    </location>
</feature>
<dbReference type="InterPro" id="IPR052536">
    <property type="entry name" value="ABC-4_Integral_Memb_Prot"/>
</dbReference>
<feature type="domain" description="ABC3 transporter permease C-terminal" evidence="7">
    <location>
        <begin position="350"/>
        <end position="459"/>
    </location>
</feature>
<feature type="transmembrane region" description="Helical" evidence="6">
    <location>
        <begin position="161"/>
        <end position="179"/>
    </location>
</feature>
<keyword evidence="4 6" id="KW-1133">Transmembrane helix</keyword>
<comment type="subcellular location">
    <subcellularLocation>
        <location evidence="1">Cell membrane</location>
        <topology evidence="1">Multi-pass membrane protein</topology>
    </subcellularLocation>
</comment>
<dbReference type="PANTHER" id="PTHR46795:SF3">
    <property type="entry name" value="ABC TRANSPORTER PERMEASE"/>
    <property type="match status" value="1"/>
</dbReference>
<evidence type="ECO:0000259" key="7">
    <source>
        <dbReference type="Pfam" id="PF02687"/>
    </source>
</evidence>
<dbReference type="AlphaFoldDB" id="A0A810QA63"/>
<feature type="transmembrane region" description="Helical" evidence="6">
    <location>
        <begin position="343"/>
        <end position="365"/>
    </location>
</feature>
<feature type="transmembrane region" description="Helical" evidence="6">
    <location>
        <begin position="287"/>
        <end position="312"/>
    </location>
</feature>
<keyword evidence="5 6" id="KW-0472">Membrane</keyword>
<organism evidence="8 9">
    <name type="scientific">Pusillibacter faecalis</name>
    <dbReference type="NCBI Taxonomy" id="2714358"/>
    <lineage>
        <taxon>Bacteria</taxon>
        <taxon>Bacillati</taxon>
        <taxon>Bacillota</taxon>
        <taxon>Clostridia</taxon>
        <taxon>Eubacteriales</taxon>
        <taxon>Oscillospiraceae</taxon>
        <taxon>Pusillibacter</taxon>
    </lineage>
</organism>
<dbReference type="KEGG" id="pfaa:MM59RIKEN_21630"/>
<feature type="transmembrane region" description="Helical" evidence="6">
    <location>
        <begin position="399"/>
        <end position="421"/>
    </location>
</feature>
<name>A0A810QA63_9FIRM</name>
<evidence type="ECO:0000256" key="3">
    <source>
        <dbReference type="ARBA" id="ARBA00022692"/>
    </source>
</evidence>
<accession>A0A810QA63</accession>
<dbReference type="InterPro" id="IPR003838">
    <property type="entry name" value="ABC3_permease_C"/>
</dbReference>
<evidence type="ECO:0000313" key="9">
    <source>
        <dbReference type="Proteomes" id="UP000679848"/>
    </source>
</evidence>
<feature type="transmembrane region" description="Helical" evidence="6">
    <location>
        <begin position="203"/>
        <end position="222"/>
    </location>
</feature>
<dbReference type="GO" id="GO:0005886">
    <property type="term" value="C:plasma membrane"/>
    <property type="evidence" value="ECO:0007669"/>
    <property type="project" value="UniProtKB-SubCell"/>
</dbReference>
<evidence type="ECO:0000256" key="5">
    <source>
        <dbReference type="ARBA" id="ARBA00023136"/>
    </source>
</evidence>
<dbReference type="PANTHER" id="PTHR46795">
    <property type="entry name" value="ABC TRANSPORTER PERMEASE-RELATED-RELATED"/>
    <property type="match status" value="1"/>
</dbReference>
<evidence type="ECO:0000256" key="6">
    <source>
        <dbReference type="SAM" id="Phobius"/>
    </source>
</evidence>
<feature type="domain" description="ABC3 transporter permease C-terminal" evidence="7">
    <location>
        <begin position="66"/>
        <end position="174"/>
    </location>
</feature>
<evidence type="ECO:0000313" key="8">
    <source>
        <dbReference type="EMBL" id="BCK84844.1"/>
    </source>
</evidence>
<feature type="transmembrane region" description="Helical" evidence="6">
    <location>
        <begin position="59"/>
        <end position="83"/>
    </location>
</feature>
<keyword evidence="3 6" id="KW-0812">Transmembrane</keyword>